<accession>A0ACC1QNM9</accession>
<keyword evidence="2" id="KW-1185">Reference proteome</keyword>
<gene>
    <name evidence="1" type="ORF">NLG97_g7928</name>
</gene>
<dbReference type="Proteomes" id="UP001148737">
    <property type="component" value="Unassembled WGS sequence"/>
</dbReference>
<proteinExistence type="predicted"/>
<dbReference type="EMBL" id="JANAKD010001299">
    <property type="protein sequence ID" value="KAJ3481004.1"/>
    <property type="molecule type" value="Genomic_DNA"/>
</dbReference>
<sequence>MIEAYERLREQLDAKPTEENKQARDAIDSWIRALYAIHGNIASEGAADDSDVSDLQVHPSSAEIYCGSFVIHGTTPAAMDSLDKSFGPRLFGHFDFTLLFEQTIFEITPAVIIIFVVPYYIFVALTSTPRVRFGLLLWCKLSLAAALFGLQINNAILWCTSPLNSDLASAAAICSCVSAICLGVILYAGHVFFLHSPSFSSIFLTVTMLLDIAVTRSYFQRSGLEMTGKVHIPIPVVKFVLVVLEEISKRSLIIKKEVHGSIGEESLAGFWNRSMFAWVNRTLFVGFRSKITLESLGDIGSQFDSEKLHMSFVHHWDKCKNKNGKLALLLTCFKTVPWLFLYITPPRLVHVGLQYAQPFLLQEVVKTVSIETPDPAVTSGLIAATAIVFFGKAIVKGWYNHFKNQIMTSIRSVLIGSIYHKSLKLDEGELGNAAAVSLMSTDVNGVERLITLCYESWARLLEVGAGIAILGKFIGPSCLLVLIPAVLSTICSARLAARLRGTRKVWNEHIEARVGITSNVLAQMKDVKMMGLAPSLAKMLQEKQDAEIQVSLRDRNSLSCVFALSALVETATPAIIIAAAIFTSQPTTMRIDVFFTNLAVVTMVTVPLAAVLGNLSFWATGMASIGRIQAYLLKDELPDMRITIPEETSGSSTNEDTPGLPRAIELRNRRRAPKSRYAIQMNNVMVALDADKQILRDVSVKILPRSKTMICGAVGSGKTIMLRALLGELAPTQGSIKLSSRRPIAYCAQVPWIRNDTIQNNVVGANMYNATRLRRVIWACALDVDIASLPNGILTICGSDGRNLSGGQKQRVALARALYEEAETTILDDSLSSLDTDTASTIRDRLFEEGGLLTSTTLIMTTNAVEDLSQADLILEMSDGRAQEVPRDEERVRARLDSAAPSATQAQPTDIPVVASGGGDCPDNSIIDRKYGDFSLYSYYLGPAGWRAITLWLVSILIAAVGEKMPQIYARLWLDSDPESRLYYVGFVILCIANPTLNLLTTSTFFYLVNPPASKSLHWKLADTTARATFDYIAKEDAGAILNRFGQDTSLVTQRLPLAILPASWMGLTVLMDVAIIASGATFAAPILPFFLLVVAGVQHFYLRTSRQLRVMELDTSKKLYKHFNETMAGAVHIRAYSWQSDFIAEFYKVLDETQKPFYLLFCVQQWLALTLDMTTAVSAVAVVSFAVKYTSRTSNTAMGLAFLSLITCSETANMFIQTWVDTETCLGGVARIRDFATTTPMEKDSDEKIDVPESWPEQGQIELRNVGAVYKTRSNGTHKVLENANATIKPRQTVAITGRTGSGKTSMLLALLNLIEFSGDIELDGIELGKVSRDILRSRITTITQSAVQLKGSVRCNLDPFDATLRPADFKVTDELLMELLTKVQLWDIIEARGGLDADLGDMGLSHGQKQLLQLARAMLHQQSVQSKIILVDEGSSSMDEETESCMQQVMTEVFEGCTILMVSHRPAAVRMADCVLHLAGGQLRVVRQGRGE</sequence>
<name>A0ACC1QNM9_9HYPO</name>
<evidence type="ECO:0000313" key="2">
    <source>
        <dbReference type="Proteomes" id="UP001148737"/>
    </source>
</evidence>
<comment type="caution">
    <text evidence="1">The sequence shown here is derived from an EMBL/GenBank/DDBJ whole genome shotgun (WGS) entry which is preliminary data.</text>
</comment>
<protein>
    <submittedName>
        <fullName evidence="1">Uncharacterized protein</fullName>
    </submittedName>
</protein>
<organism evidence="1 2">
    <name type="scientific">Lecanicillium saksenae</name>
    <dbReference type="NCBI Taxonomy" id="468837"/>
    <lineage>
        <taxon>Eukaryota</taxon>
        <taxon>Fungi</taxon>
        <taxon>Dikarya</taxon>
        <taxon>Ascomycota</taxon>
        <taxon>Pezizomycotina</taxon>
        <taxon>Sordariomycetes</taxon>
        <taxon>Hypocreomycetidae</taxon>
        <taxon>Hypocreales</taxon>
        <taxon>Cordycipitaceae</taxon>
        <taxon>Lecanicillium</taxon>
    </lineage>
</organism>
<reference evidence="1" key="1">
    <citation type="submission" date="2022-07" db="EMBL/GenBank/DDBJ databases">
        <title>Genome Sequence of Lecanicillium saksenae.</title>
        <authorList>
            <person name="Buettner E."/>
        </authorList>
    </citation>
    <scope>NUCLEOTIDE SEQUENCE</scope>
    <source>
        <strain evidence="1">VT-O1</strain>
    </source>
</reference>
<evidence type="ECO:0000313" key="1">
    <source>
        <dbReference type="EMBL" id="KAJ3481004.1"/>
    </source>
</evidence>